<proteinExistence type="predicted"/>
<accession>A0ABW9W485</accession>
<evidence type="ECO:0000313" key="2">
    <source>
        <dbReference type="Proteomes" id="UP000642144"/>
    </source>
</evidence>
<evidence type="ECO:0000313" key="1">
    <source>
        <dbReference type="EMBL" id="MYN28440.1"/>
    </source>
</evidence>
<protein>
    <submittedName>
        <fullName evidence="1">Uncharacterized protein</fullName>
    </submittedName>
</protein>
<dbReference type="Proteomes" id="UP000642144">
    <property type="component" value="Unassembled WGS sequence"/>
</dbReference>
<dbReference type="RefSeq" id="WP_161056263.1">
    <property type="nucleotide sequence ID" value="NZ_WWCT01000015.1"/>
</dbReference>
<keyword evidence="2" id="KW-1185">Reference proteome</keyword>
<sequence>MSNSEVYAVVLFEAAAEELGSLVALWLKRNDMGSYLYAKKIDPNGPYFHMVLENTTPDGTALEMDFKIPHGFIKAIFHAADRKSLGFLA</sequence>
<name>A0ABW9W485_9BURK</name>
<organism evidence="1 2">
    <name type="scientific">Duganella levis</name>
    <dbReference type="NCBI Taxonomy" id="2692169"/>
    <lineage>
        <taxon>Bacteria</taxon>
        <taxon>Pseudomonadati</taxon>
        <taxon>Pseudomonadota</taxon>
        <taxon>Betaproteobacteria</taxon>
        <taxon>Burkholderiales</taxon>
        <taxon>Oxalobacteraceae</taxon>
        <taxon>Telluria group</taxon>
        <taxon>Duganella</taxon>
    </lineage>
</organism>
<reference evidence="1 2" key="1">
    <citation type="submission" date="2019-12" db="EMBL/GenBank/DDBJ databases">
        <title>Novel species isolated from a subtropical stream in China.</title>
        <authorList>
            <person name="Lu H."/>
        </authorList>
    </citation>
    <scope>NUCLEOTIDE SEQUENCE [LARGE SCALE GENOMIC DNA]</scope>
    <source>
        <strain evidence="1 2">CY42W</strain>
    </source>
</reference>
<dbReference type="EMBL" id="WWCT01000015">
    <property type="protein sequence ID" value="MYN28440.1"/>
    <property type="molecule type" value="Genomic_DNA"/>
</dbReference>
<gene>
    <name evidence="1" type="ORF">GTP69_18675</name>
</gene>
<comment type="caution">
    <text evidence="1">The sequence shown here is derived from an EMBL/GenBank/DDBJ whole genome shotgun (WGS) entry which is preliminary data.</text>
</comment>